<evidence type="ECO:0000313" key="1">
    <source>
        <dbReference type="EMBL" id="CUS51803.1"/>
    </source>
</evidence>
<accession>A0A160TQT6</accession>
<gene>
    <name evidence="1" type="ORF">MGWOODY_XGa2</name>
</gene>
<dbReference type="EMBL" id="CZRL01000068">
    <property type="protein sequence ID" value="CUS51803.1"/>
    <property type="molecule type" value="Genomic_DNA"/>
</dbReference>
<reference evidence="1" key="1">
    <citation type="submission" date="2015-10" db="EMBL/GenBank/DDBJ databases">
        <authorList>
            <person name="Gilbert D.G."/>
        </authorList>
    </citation>
    <scope>NUCLEOTIDE SEQUENCE</scope>
</reference>
<sequence>MYEEYYDFNCGLPPRYAGSIDDRIAHHQSILIGSTVCPN</sequence>
<organism evidence="1">
    <name type="scientific">hydrothermal vent metagenome</name>
    <dbReference type="NCBI Taxonomy" id="652676"/>
    <lineage>
        <taxon>unclassified sequences</taxon>
        <taxon>metagenomes</taxon>
        <taxon>ecological metagenomes</taxon>
    </lineage>
</organism>
<protein>
    <submittedName>
        <fullName evidence="1">Uncharacterized protein</fullName>
    </submittedName>
</protein>
<dbReference type="AlphaFoldDB" id="A0A160TQT6"/>
<proteinExistence type="predicted"/>
<name>A0A160TQT6_9ZZZZ</name>